<feature type="region of interest" description="Disordered" evidence="9">
    <location>
        <begin position="1"/>
        <end position="21"/>
    </location>
</feature>
<keyword evidence="3" id="KW-0813">Transport</keyword>
<feature type="transmembrane region" description="Helical" evidence="10">
    <location>
        <begin position="105"/>
        <end position="122"/>
    </location>
</feature>
<accession>A0A9Q0K0G2</accession>
<dbReference type="GO" id="GO:0015743">
    <property type="term" value="P:malate transport"/>
    <property type="evidence" value="ECO:0007669"/>
    <property type="project" value="InterPro"/>
</dbReference>
<comment type="subcellular location">
    <subcellularLocation>
        <location evidence="1">Membrane</location>
        <topology evidence="1">Multi-pass membrane protein</topology>
    </subcellularLocation>
</comment>
<comment type="similarity">
    <text evidence="2">Belongs to the aromatic acid exporter (TC 2.A.85) family.</text>
</comment>
<evidence type="ECO:0008006" key="13">
    <source>
        <dbReference type="Google" id="ProtNLM"/>
    </source>
</evidence>
<keyword evidence="7 10" id="KW-0472">Membrane</keyword>
<reference evidence="11" key="1">
    <citation type="journal article" date="2023" name="Plant J.">
        <title>The genome of the king protea, Protea cynaroides.</title>
        <authorList>
            <person name="Chang J."/>
            <person name="Duong T.A."/>
            <person name="Schoeman C."/>
            <person name="Ma X."/>
            <person name="Roodt D."/>
            <person name="Barker N."/>
            <person name="Li Z."/>
            <person name="Van de Peer Y."/>
            <person name="Mizrachi E."/>
        </authorList>
    </citation>
    <scope>NUCLEOTIDE SEQUENCE</scope>
    <source>
        <tissue evidence="11">Young leaves</tissue>
    </source>
</reference>
<feature type="compositionally biased region" description="Basic and acidic residues" evidence="9">
    <location>
        <begin position="412"/>
        <end position="430"/>
    </location>
</feature>
<evidence type="ECO:0000256" key="6">
    <source>
        <dbReference type="ARBA" id="ARBA00023065"/>
    </source>
</evidence>
<feature type="transmembrane region" description="Helical" evidence="10">
    <location>
        <begin position="128"/>
        <end position="148"/>
    </location>
</feature>
<protein>
    <recommendedName>
        <fullName evidence="13">Aluminum-activated malate transporter</fullName>
    </recommendedName>
</protein>
<keyword evidence="12" id="KW-1185">Reference proteome</keyword>
<dbReference type="Pfam" id="PF11744">
    <property type="entry name" value="ALMT"/>
    <property type="match status" value="1"/>
</dbReference>
<dbReference type="GO" id="GO:0034220">
    <property type="term" value="P:monoatomic ion transmembrane transport"/>
    <property type="evidence" value="ECO:0007669"/>
    <property type="project" value="UniProtKB-KW"/>
</dbReference>
<dbReference type="EMBL" id="JAMYWD010000011">
    <property type="protein sequence ID" value="KAJ4956973.1"/>
    <property type="molecule type" value="Genomic_DNA"/>
</dbReference>
<feature type="transmembrane region" description="Helical" evidence="10">
    <location>
        <begin position="80"/>
        <end position="98"/>
    </location>
</feature>
<evidence type="ECO:0000256" key="5">
    <source>
        <dbReference type="ARBA" id="ARBA00022989"/>
    </source>
</evidence>
<dbReference type="AlphaFoldDB" id="A0A9Q0K0G2"/>
<sequence>MKPSTEEAIPIEDGDASPEKNNGIVSRLSSLDLLHCLRELKGAPDQYRLIHSIKVGLALVLVSLLYLFGTLFKRVGDNDIWAIMTVVIVSELYAGATIGKALYRVIGTIVGGTLGCLAAILARQFGKTGKATCIGVFVFIFGAAATYIRMLPRIKKRYDYGVMILILTFNLVLVSGVRDDYVIELAFDRLTTIAIGSVICVSTSLLFFPICARNELHSSTASKFSKLACSIEGCLEEYFKGIEEKEDNHLETISNACKSVIHSKSTDESLPTPVLRRQSIKEPCEAVFSLLACKLRKLGESIINVKRCSPAVSTEALQLQLSRLEEAVLPYLHEDDAFAMTGFVYLLMGMLDMVEILAGEVEELAGFATEELAHATEAPLAFPEIHSIVQLSSLPSNELGCIGVCTDHPSPSDELAHATEASLEREKETPSARAVEMSFKPPAEVAEDRV</sequence>
<evidence type="ECO:0000256" key="7">
    <source>
        <dbReference type="ARBA" id="ARBA00023136"/>
    </source>
</evidence>
<comment type="caution">
    <text evidence="11">The sequence shown here is derived from an EMBL/GenBank/DDBJ whole genome shotgun (WGS) entry which is preliminary data.</text>
</comment>
<evidence type="ECO:0000256" key="8">
    <source>
        <dbReference type="ARBA" id="ARBA00023303"/>
    </source>
</evidence>
<keyword evidence="8" id="KW-0407">Ion channel</keyword>
<feature type="transmembrane region" description="Helical" evidence="10">
    <location>
        <begin position="49"/>
        <end position="68"/>
    </location>
</feature>
<feature type="region of interest" description="Disordered" evidence="9">
    <location>
        <begin position="412"/>
        <end position="450"/>
    </location>
</feature>
<dbReference type="GO" id="GO:0016020">
    <property type="term" value="C:membrane"/>
    <property type="evidence" value="ECO:0007669"/>
    <property type="project" value="UniProtKB-SubCell"/>
</dbReference>
<proteinExistence type="inferred from homology"/>
<dbReference type="PANTHER" id="PTHR31086">
    <property type="entry name" value="ALUMINUM-ACTIVATED MALATE TRANSPORTER 10"/>
    <property type="match status" value="1"/>
</dbReference>
<evidence type="ECO:0000256" key="3">
    <source>
        <dbReference type="ARBA" id="ARBA00022448"/>
    </source>
</evidence>
<name>A0A9Q0K0G2_9MAGN</name>
<keyword evidence="6" id="KW-0406">Ion transport</keyword>
<dbReference type="InterPro" id="IPR020966">
    <property type="entry name" value="ALMT"/>
</dbReference>
<evidence type="ECO:0000256" key="1">
    <source>
        <dbReference type="ARBA" id="ARBA00004141"/>
    </source>
</evidence>
<evidence type="ECO:0000256" key="4">
    <source>
        <dbReference type="ARBA" id="ARBA00022692"/>
    </source>
</evidence>
<dbReference type="Proteomes" id="UP001141806">
    <property type="component" value="Unassembled WGS sequence"/>
</dbReference>
<evidence type="ECO:0000256" key="2">
    <source>
        <dbReference type="ARBA" id="ARBA00007079"/>
    </source>
</evidence>
<gene>
    <name evidence="11" type="ORF">NE237_013756</name>
</gene>
<evidence type="ECO:0000313" key="11">
    <source>
        <dbReference type="EMBL" id="KAJ4956973.1"/>
    </source>
</evidence>
<keyword evidence="5 10" id="KW-1133">Transmembrane helix</keyword>
<evidence type="ECO:0000256" key="9">
    <source>
        <dbReference type="SAM" id="MobiDB-lite"/>
    </source>
</evidence>
<evidence type="ECO:0000313" key="12">
    <source>
        <dbReference type="Proteomes" id="UP001141806"/>
    </source>
</evidence>
<feature type="transmembrane region" description="Helical" evidence="10">
    <location>
        <begin position="160"/>
        <end position="178"/>
    </location>
</feature>
<feature type="transmembrane region" description="Helical" evidence="10">
    <location>
        <begin position="190"/>
        <end position="212"/>
    </location>
</feature>
<dbReference type="OrthoDB" id="68611at2759"/>
<organism evidence="11 12">
    <name type="scientific">Protea cynaroides</name>
    <dbReference type="NCBI Taxonomy" id="273540"/>
    <lineage>
        <taxon>Eukaryota</taxon>
        <taxon>Viridiplantae</taxon>
        <taxon>Streptophyta</taxon>
        <taxon>Embryophyta</taxon>
        <taxon>Tracheophyta</taxon>
        <taxon>Spermatophyta</taxon>
        <taxon>Magnoliopsida</taxon>
        <taxon>Proteales</taxon>
        <taxon>Proteaceae</taxon>
        <taxon>Protea</taxon>
    </lineage>
</organism>
<keyword evidence="4 10" id="KW-0812">Transmembrane</keyword>
<evidence type="ECO:0000256" key="10">
    <source>
        <dbReference type="SAM" id="Phobius"/>
    </source>
</evidence>